<dbReference type="AlphaFoldDB" id="A0AAV4P8X0"/>
<protein>
    <submittedName>
        <fullName evidence="1">Uncharacterized protein</fullName>
    </submittedName>
</protein>
<evidence type="ECO:0000313" key="2">
    <source>
        <dbReference type="Proteomes" id="UP001054945"/>
    </source>
</evidence>
<keyword evidence="2" id="KW-1185">Reference proteome</keyword>
<proteinExistence type="predicted"/>
<accession>A0AAV4P8X0</accession>
<gene>
    <name evidence="1" type="ORF">CEXT_12521</name>
</gene>
<name>A0AAV4P8X0_CAEEX</name>
<comment type="caution">
    <text evidence="1">The sequence shown here is derived from an EMBL/GenBank/DDBJ whole genome shotgun (WGS) entry which is preliminary data.</text>
</comment>
<evidence type="ECO:0000313" key="1">
    <source>
        <dbReference type="EMBL" id="GIX93697.1"/>
    </source>
</evidence>
<organism evidence="1 2">
    <name type="scientific">Caerostris extrusa</name>
    <name type="common">Bark spider</name>
    <name type="synonym">Caerostris bankana</name>
    <dbReference type="NCBI Taxonomy" id="172846"/>
    <lineage>
        <taxon>Eukaryota</taxon>
        <taxon>Metazoa</taxon>
        <taxon>Ecdysozoa</taxon>
        <taxon>Arthropoda</taxon>
        <taxon>Chelicerata</taxon>
        <taxon>Arachnida</taxon>
        <taxon>Araneae</taxon>
        <taxon>Araneomorphae</taxon>
        <taxon>Entelegynae</taxon>
        <taxon>Araneoidea</taxon>
        <taxon>Araneidae</taxon>
        <taxon>Caerostris</taxon>
    </lineage>
</organism>
<sequence>MRICNLSEQRTALNSARKMFPNMEEPTLSLSTESKLKSSPKLLGRQITKINSRTVPDSYPPQTRIGEFLLHRCGRKPMKKTNTFHDLKASYP</sequence>
<reference evidence="1 2" key="1">
    <citation type="submission" date="2021-06" db="EMBL/GenBank/DDBJ databases">
        <title>Caerostris extrusa draft genome.</title>
        <authorList>
            <person name="Kono N."/>
            <person name="Arakawa K."/>
        </authorList>
    </citation>
    <scope>NUCLEOTIDE SEQUENCE [LARGE SCALE GENOMIC DNA]</scope>
</reference>
<dbReference type="EMBL" id="BPLR01004288">
    <property type="protein sequence ID" value="GIX93697.1"/>
    <property type="molecule type" value="Genomic_DNA"/>
</dbReference>
<dbReference type="Proteomes" id="UP001054945">
    <property type="component" value="Unassembled WGS sequence"/>
</dbReference>